<evidence type="ECO:0000313" key="3">
    <source>
        <dbReference type="EMBL" id="KAK4457517.1"/>
    </source>
</evidence>
<keyword evidence="2" id="KW-1133">Transmembrane helix</keyword>
<reference evidence="3" key="2">
    <citation type="submission" date="2023-06" db="EMBL/GenBank/DDBJ databases">
        <authorList>
            <consortium name="Lawrence Berkeley National Laboratory"/>
            <person name="Mondo S.J."/>
            <person name="Hensen N."/>
            <person name="Bonometti L."/>
            <person name="Westerberg I."/>
            <person name="Brannstrom I.O."/>
            <person name="Guillou S."/>
            <person name="Cros-Aarteil S."/>
            <person name="Calhoun S."/>
            <person name="Haridas S."/>
            <person name="Kuo A."/>
            <person name="Pangilinan J."/>
            <person name="Riley R."/>
            <person name="Labutti K."/>
            <person name="Andreopoulos B."/>
            <person name="Lipzen A."/>
            <person name="Chen C."/>
            <person name="Yanf M."/>
            <person name="Daum C."/>
            <person name="Ng V."/>
            <person name="Clum A."/>
            <person name="Steindorff A."/>
            <person name="Ohm R."/>
            <person name="Martin F."/>
            <person name="Silar P."/>
            <person name="Natvig D."/>
            <person name="Lalanne C."/>
            <person name="Gautier V."/>
            <person name="Ament-Velasquez S.L."/>
            <person name="Kruys A."/>
            <person name="Hutchinson M.I."/>
            <person name="Powell A.J."/>
            <person name="Barry K."/>
            <person name="Miller A.N."/>
            <person name="Grigoriev I.V."/>
            <person name="Debuchy R."/>
            <person name="Gladieux P."/>
            <person name="Thoren M.H."/>
            <person name="Johannesson H."/>
        </authorList>
    </citation>
    <scope>NUCLEOTIDE SEQUENCE</scope>
    <source>
        <strain evidence="3">PSN324</strain>
    </source>
</reference>
<evidence type="ECO:0000256" key="1">
    <source>
        <dbReference type="SAM" id="MobiDB-lite"/>
    </source>
</evidence>
<protein>
    <submittedName>
        <fullName evidence="3">Uncharacterized protein</fullName>
    </submittedName>
</protein>
<dbReference type="Proteomes" id="UP001321749">
    <property type="component" value="Unassembled WGS sequence"/>
</dbReference>
<keyword evidence="2" id="KW-0812">Transmembrane</keyword>
<feature type="compositionally biased region" description="Pro residues" evidence="1">
    <location>
        <begin position="82"/>
        <end position="93"/>
    </location>
</feature>
<comment type="caution">
    <text evidence="3">The sequence shown here is derived from an EMBL/GenBank/DDBJ whole genome shotgun (WGS) entry which is preliminary data.</text>
</comment>
<proteinExistence type="predicted"/>
<dbReference type="AlphaFoldDB" id="A0AAV9H9R6"/>
<keyword evidence="2" id="KW-0472">Membrane</keyword>
<feature type="transmembrane region" description="Helical" evidence="2">
    <location>
        <begin position="6"/>
        <end position="24"/>
    </location>
</feature>
<organism evidence="3 4">
    <name type="scientific">Cladorrhinum samala</name>
    <dbReference type="NCBI Taxonomy" id="585594"/>
    <lineage>
        <taxon>Eukaryota</taxon>
        <taxon>Fungi</taxon>
        <taxon>Dikarya</taxon>
        <taxon>Ascomycota</taxon>
        <taxon>Pezizomycotina</taxon>
        <taxon>Sordariomycetes</taxon>
        <taxon>Sordariomycetidae</taxon>
        <taxon>Sordariales</taxon>
        <taxon>Podosporaceae</taxon>
        <taxon>Cladorrhinum</taxon>
    </lineage>
</organism>
<reference evidence="3" key="1">
    <citation type="journal article" date="2023" name="Mol. Phylogenet. Evol.">
        <title>Genome-scale phylogeny and comparative genomics of the fungal order Sordariales.</title>
        <authorList>
            <person name="Hensen N."/>
            <person name="Bonometti L."/>
            <person name="Westerberg I."/>
            <person name="Brannstrom I.O."/>
            <person name="Guillou S."/>
            <person name="Cros-Aarteil S."/>
            <person name="Calhoun S."/>
            <person name="Haridas S."/>
            <person name="Kuo A."/>
            <person name="Mondo S."/>
            <person name="Pangilinan J."/>
            <person name="Riley R."/>
            <person name="LaButti K."/>
            <person name="Andreopoulos B."/>
            <person name="Lipzen A."/>
            <person name="Chen C."/>
            <person name="Yan M."/>
            <person name="Daum C."/>
            <person name="Ng V."/>
            <person name="Clum A."/>
            <person name="Steindorff A."/>
            <person name="Ohm R.A."/>
            <person name="Martin F."/>
            <person name="Silar P."/>
            <person name="Natvig D.O."/>
            <person name="Lalanne C."/>
            <person name="Gautier V."/>
            <person name="Ament-Velasquez S.L."/>
            <person name="Kruys A."/>
            <person name="Hutchinson M.I."/>
            <person name="Powell A.J."/>
            <person name="Barry K."/>
            <person name="Miller A.N."/>
            <person name="Grigoriev I.V."/>
            <person name="Debuchy R."/>
            <person name="Gladieux P."/>
            <person name="Hiltunen Thoren M."/>
            <person name="Johannesson H."/>
        </authorList>
    </citation>
    <scope>NUCLEOTIDE SEQUENCE</scope>
    <source>
        <strain evidence="3">PSN324</strain>
    </source>
</reference>
<gene>
    <name evidence="3" type="ORF">QBC42DRAFT_291498</name>
</gene>
<feature type="region of interest" description="Disordered" evidence="1">
    <location>
        <begin position="73"/>
        <end position="93"/>
    </location>
</feature>
<evidence type="ECO:0000256" key="2">
    <source>
        <dbReference type="SAM" id="Phobius"/>
    </source>
</evidence>
<evidence type="ECO:0000313" key="4">
    <source>
        <dbReference type="Proteomes" id="UP001321749"/>
    </source>
</evidence>
<sequence>MNIEEVLVWVGTILPVLIMGVILYRRWAEWLEPARSLHRIRARAVADDQEIGLGTNRVRAADIARAAPRTAHGPVPTIIITPPTPPLPGQRDA</sequence>
<dbReference type="EMBL" id="MU865110">
    <property type="protein sequence ID" value="KAK4457517.1"/>
    <property type="molecule type" value="Genomic_DNA"/>
</dbReference>
<name>A0AAV9H9R6_9PEZI</name>
<accession>A0AAV9H9R6</accession>
<keyword evidence="4" id="KW-1185">Reference proteome</keyword>